<organism evidence="4 5">
    <name type="scientific">Streptomyces roseus</name>
    <dbReference type="NCBI Taxonomy" id="66430"/>
    <lineage>
        <taxon>Bacteria</taxon>
        <taxon>Bacillati</taxon>
        <taxon>Actinomycetota</taxon>
        <taxon>Actinomycetes</taxon>
        <taxon>Kitasatosporales</taxon>
        <taxon>Streptomycetaceae</taxon>
        <taxon>Streptomyces</taxon>
    </lineage>
</organism>
<dbReference type="EMBL" id="LFML01000111">
    <property type="protein sequence ID" value="KMO95060.1"/>
    <property type="molecule type" value="Genomic_DNA"/>
</dbReference>
<name>A0A0J6XGG2_9ACTN</name>
<evidence type="ECO:0000256" key="3">
    <source>
        <dbReference type="SAM" id="SignalP"/>
    </source>
</evidence>
<accession>A0A0J6XGG2</accession>
<evidence type="ECO:0000256" key="1">
    <source>
        <dbReference type="SAM" id="MobiDB-lite"/>
    </source>
</evidence>
<keyword evidence="5" id="KW-1185">Reference proteome</keyword>
<evidence type="ECO:0008006" key="6">
    <source>
        <dbReference type="Google" id="ProtNLM"/>
    </source>
</evidence>
<keyword evidence="2" id="KW-0472">Membrane</keyword>
<dbReference type="STRING" id="66430.ACS04_25445"/>
<comment type="caution">
    <text evidence="4">The sequence shown here is derived from an EMBL/GenBank/DDBJ whole genome shotgun (WGS) entry which is preliminary data.</text>
</comment>
<keyword evidence="2" id="KW-0812">Transmembrane</keyword>
<dbReference type="RefSeq" id="WP_048479098.1">
    <property type="nucleotide sequence ID" value="NZ_JBIRUD010000002.1"/>
</dbReference>
<feature type="chain" id="PRO_5005284632" description="DUF916 domain-containing protein" evidence="3">
    <location>
        <begin position="43"/>
        <end position="347"/>
    </location>
</feature>
<evidence type="ECO:0000313" key="5">
    <source>
        <dbReference type="Proteomes" id="UP000035932"/>
    </source>
</evidence>
<dbReference type="OrthoDB" id="4336304at2"/>
<feature type="signal peptide" evidence="3">
    <location>
        <begin position="1"/>
        <end position="42"/>
    </location>
</feature>
<dbReference type="PATRIC" id="fig|66430.4.peg.587"/>
<gene>
    <name evidence="4" type="ORF">ACS04_25445</name>
</gene>
<protein>
    <recommendedName>
        <fullName evidence="6">DUF916 domain-containing protein</fullName>
    </recommendedName>
</protein>
<proteinExistence type="predicted"/>
<reference evidence="4 5" key="1">
    <citation type="submission" date="2015-06" db="EMBL/GenBank/DDBJ databases">
        <title>Recapitulation of the evolution of biosynthetic gene clusters reveals hidden chemical diversity on bacterial genomes.</title>
        <authorList>
            <person name="Cruz-Morales P."/>
            <person name="Martinez-Guerrero C."/>
            <person name="Morales-Escalante M.A."/>
            <person name="Yanez-Guerra L.A."/>
            <person name="Kopp J.F."/>
            <person name="Feldmann J."/>
            <person name="Ramos-Aboites H.E."/>
            <person name="Barona-Gomez F."/>
        </authorList>
    </citation>
    <scope>NUCLEOTIDE SEQUENCE [LARGE SCALE GENOMIC DNA]</scope>
    <source>
        <strain evidence="4 5">ATCC 31245</strain>
    </source>
</reference>
<feature type="region of interest" description="Disordered" evidence="1">
    <location>
        <begin position="322"/>
        <end position="347"/>
    </location>
</feature>
<dbReference type="AlphaFoldDB" id="A0A0J6XGG2"/>
<keyword evidence="3" id="KW-0732">Signal</keyword>
<evidence type="ECO:0000313" key="4">
    <source>
        <dbReference type="EMBL" id="KMO95060.1"/>
    </source>
</evidence>
<keyword evidence="2" id="KW-1133">Transmembrane helix</keyword>
<feature type="compositionally biased region" description="Basic and acidic residues" evidence="1">
    <location>
        <begin position="336"/>
        <end position="347"/>
    </location>
</feature>
<dbReference type="Proteomes" id="UP000035932">
    <property type="component" value="Unassembled WGS sequence"/>
</dbReference>
<sequence>MPVLRTPAHTAGRRPCTALLAAVLLLGAGGGAALTTATAAHAEEPGWTAGPAAGGAGPARPYFYLAGPPGTVLEDRLALTNTSDREHTVTLRGADAYNTADGALAVSPAAPPAAAAGRGGAAPGAGSWISFGPAGIVRIPPRTRAVVPFTVTLPPASPPGDHPAAVIASEDGREAGVRIHLRVGGPTLAALTVEDVSVRGEGARAVVAYTLVNRGNVALVPELALRAEGLFGEVPGRAARPLPVELLPGRRVSLTEPWPGAPVLDAVDLTLTVTAPGAAPATARASAWFVPWGIAARVGAGLLGLGGVGLAALLLVRKRRRGGPATDAEPVPAGERAPDHELTGASR</sequence>
<feature type="transmembrane region" description="Helical" evidence="2">
    <location>
        <begin position="294"/>
        <end position="316"/>
    </location>
</feature>
<evidence type="ECO:0000256" key="2">
    <source>
        <dbReference type="SAM" id="Phobius"/>
    </source>
</evidence>